<dbReference type="InterPro" id="IPR007052">
    <property type="entry name" value="CS_dom"/>
</dbReference>
<dbReference type="PANTHER" id="PTHR46492:SF1">
    <property type="entry name" value="DYNEIN AXONEMAL ASSEMBLY FACTOR 4"/>
    <property type="match status" value="1"/>
</dbReference>
<evidence type="ECO:0000313" key="4">
    <source>
        <dbReference type="Proteomes" id="UP001367676"/>
    </source>
</evidence>
<dbReference type="GO" id="GO:0003341">
    <property type="term" value="P:cilium movement"/>
    <property type="evidence" value="ECO:0007669"/>
    <property type="project" value="TreeGrafter"/>
</dbReference>
<evidence type="ECO:0000259" key="2">
    <source>
        <dbReference type="PROSITE" id="PS51203"/>
    </source>
</evidence>
<feature type="repeat" description="TPR" evidence="1">
    <location>
        <begin position="186"/>
        <end position="219"/>
    </location>
</feature>
<dbReference type="InterPro" id="IPR052004">
    <property type="entry name" value="Dynein_assembly_factor_4"/>
</dbReference>
<dbReference type="InterPro" id="IPR008978">
    <property type="entry name" value="HSP20-like_chaperone"/>
</dbReference>
<dbReference type="Proteomes" id="UP001367676">
    <property type="component" value="Unassembled WGS sequence"/>
</dbReference>
<dbReference type="AlphaFoldDB" id="A0AAN9TJJ4"/>
<dbReference type="SMART" id="SM00028">
    <property type="entry name" value="TPR"/>
    <property type="match status" value="2"/>
</dbReference>
<feature type="domain" description="CS" evidence="2">
    <location>
        <begin position="3"/>
        <end position="87"/>
    </location>
</feature>
<dbReference type="Pfam" id="PF04969">
    <property type="entry name" value="CS"/>
    <property type="match status" value="1"/>
</dbReference>
<dbReference type="GO" id="GO:0036159">
    <property type="term" value="P:inner dynein arm assembly"/>
    <property type="evidence" value="ECO:0007669"/>
    <property type="project" value="TreeGrafter"/>
</dbReference>
<gene>
    <name evidence="3" type="ORF">V9T40_001952</name>
</gene>
<organism evidence="3 4">
    <name type="scientific">Parthenolecanium corni</name>
    <dbReference type="NCBI Taxonomy" id="536013"/>
    <lineage>
        <taxon>Eukaryota</taxon>
        <taxon>Metazoa</taxon>
        <taxon>Ecdysozoa</taxon>
        <taxon>Arthropoda</taxon>
        <taxon>Hexapoda</taxon>
        <taxon>Insecta</taxon>
        <taxon>Pterygota</taxon>
        <taxon>Neoptera</taxon>
        <taxon>Paraneoptera</taxon>
        <taxon>Hemiptera</taxon>
        <taxon>Sternorrhyncha</taxon>
        <taxon>Coccoidea</taxon>
        <taxon>Coccidae</taxon>
        <taxon>Parthenolecanium</taxon>
    </lineage>
</organism>
<dbReference type="Gene3D" id="2.60.40.790">
    <property type="match status" value="1"/>
</dbReference>
<dbReference type="InterPro" id="IPR019734">
    <property type="entry name" value="TPR_rpt"/>
</dbReference>
<accession>A0AAN9TJJ4</accession>
<dbReference type="Pfam" id="PF13432">
    <property type="entry name" value="TPR_16"/>
    <property type="match status" value="1"/>
</dbReference>
<dbReference type="SUPFAM" id="SSF49764">
    <property type="entry name" value="HSP20-like chaperones"/>
    <property type="match status" value="1"/>
</dbReference>
<sequence>MPIFVRNYDWKQSTEKIHISVPLKDVQKSKLHLFTSKKYIKLNSPPYIFELVLNGPVQSNKSKCIIKKGEVILELTKEEPGLWAQLLEIVDQKELVDVKKEIIEEGRKIAADEKKIREKNEVSLPVPVPFPRSEGVITFSFTPRVLPTPKRESKSLEEEEWLKKQADAMKCSGFVAADLSEEEKDPMWLLNKGMSFFKNANYLGALNAFEYAIKMSPKMAEIYVRLAETLLKLERYPKAIDKATIAIELLTPVVRQNQNLRAEAFRIRGKAYDSIGERRRSTADYRESELLLK</sequence>
<keyword evidence="1" id="KW-0802">TPR repeat</keyword>
<dbReference type="EMBL" id="JBBCAQ010000022">
    <property type="protein sequence ID" value="KAK7590339.1"/>
    <property type="molecule type" value="Genomic_DNA"/>
</dbReference>
<evidence type="ECO:0000256" key="1">
    <source>
        <dbReference type="PROSITE-ProRule" id="PRU00339"/>
    </source>
</evidence>
<keyword evidence="4" id="KW-1185">Reference proteome</keyword>
<dbReference type="SUPFAM" id="SSF48452">
    <property type="entry name" value="TPR-like"/>
    <property type="match status" value="1"/>
</dbReference>
<evidence type="ECO:0000313" key="3">
    <source>
        <dbReference type="EMBL" id="KAK7590339.1"/>
    </source>
</evidence>
<dbReference type="GO" id="GO:0036158">
    <property type="term" value="P:outer dynein arm assembly"/>
    <property type="evidence" value="ECO:0007669"/>
    <property type="project" value="TreeGrafter"/>
</dbReference>
<dbReference type="PANTHER" id="PTHR46492">
    <property type="entry name" value="DYNEIN ASSEMBLY FACTOR 4, AXONEMAL"/>
    <property type="match status" value="1"/>
</dbReference>
<dbReference type="InterPro" id="IPR011990">
    <property type="entry name" value="TPR-like_helical_dom_sf"/>
</dbReference>
<proteinExistence type="predicted"/>
<dbReference type="PROSITE" id="PS51203">
    <property type="entry name" value="CS"/>
    <property type="match status" value="1"/>
</dbReference>
<protein>
    <recommendedName>
        <fullName evidence="2">CS domain-containing protein</fullName>
    </recommendedName>
</protein>
<comment type="caution">
    <text evidence="3">The sequence shown here is derived from an EMBL/GenBank/DDBJ whole genome shotgun (WGS) entry which is preliminary data.</text>
</comment>
<dbReference type="PROSITE" id="PS50005">
    <property type="entry name" value="TPR"/>
    <property type="match status" value="1"/>
</dbReference>
<dbReference type="Gene3D" id="1.25.40.10">
    <property type="entry name" value="Tetratricopeptide repeat domain"/>
    <property type="match status" value="1"/>
</dbReference>
<name>A0AAN9TJJ4_9HEMI</name>
<reference evidence="3 4" key="1">
    <citation type="submission" date="2024-03" db="EMBL/GenBank/DDBJ databases">
        <title>Adaptation during the transition from Ophiocordyceps entomopathogen to insect associate is accompanied by gene loss and intensified selection.</title>
        <authorList>
            <person name="Ward C.M."/>
            <person name="Onetto C.A."/>
            <person name="Borneman A.R."/>
        </authorList>
    </citation>
    <scope>NUCLEOTIDE SEQUENCE [LARGE SCALE GENOMIC DNA]</scope>
    <source>
        <strain evidence="3">AWRI1</strain>
        <tissue evidence="3">Single Adult Female</tissue>
    </source>
</reference>